<gene>
    <name evidence="11" type="ORF">SAMN05216214_106133</name>
</gene>
<sequence length="441" mass="47298">MVERQRLRQILLLGLPIIGGMLSQSLLNLVDAAMVGELGATALAGVGVGSYANFVAVSLVMGLGAGVQALVARRRGEGKLDQQAAPLNAGLLLSFALGIPITLLCWWLAEPIIALLSEDAAVQEVGSEYFVWRCLAVVAVGANFSFRGYWNGTHQSGVYMRTLIIMHVINVPLSYCLIHGLFGLPQMGAAGTGLGTSLALWLGSLIYLVQTWRVARGEGFLTRLNIAQGLRPLLRLSMANSLQQFFFALGITTLFWIIAQVGTAELAVAHVLINLALFLILPGVGMGMAATTLVSQSLGQDKPEEAHRWGWEVVRVAALGLFLLGTPFWLAPQFVLGLFIHEQALLELGELPLRLTGLGMALDATAIVLTQALLGAGASRTVMAVTLANQWLFFLPSAYLVGPLLGGGLLAIWCMQIAQRVVASAVFSALWQRRHWASIRL</sequence>
<dbReference type="AlphaFoldDB" id="A0A1H7KZL7"/>
<dbReference type="NCBIfam" id="TIGR00797">
    <property type="entry name" value="matE"/>
    <property type="match status" value="1"/>
</dbReference>
<keyword evidence="5 10" id="KW-0812">Transmembrane</keyword>
<dbReference type="GO" id="GO:0005886">
    <property type="term" value="C:plasma membrane"/>
    <property type="evidence" value="ECO:0007669"/>
    <property type="project" value="UniProtKB-SubCell"/>
</dbReference>
<keyword evidence="8 10" id="KW-0472">Membrane</keyword>
<name>A0A1H7KZL7_9GAMM</name>
<evidence type="ECO:0000256" key="4">
    <source>
        <dbReference type="ARBA" id="ARBA00022475"/>
    </source>
</evidence>
<feature type="transmembrane region" description="Helical" evidence="10">
    <location>
        <begin position="188"/>
        <end position="209"/>
    </location>
</feature>
<feature type="transmembrane region" description="Helical" evidence="10">
    <location>
        <begin position="353"/>
        <end position="374"/>
    </location>
</feature>
<feature type="transmembrane region" description="Helical" evidence="10">
    <location>
        <begin position="271"/>
        <end position="295"/>
    </location>
</feature>
<feature type="transmembrane region" description="Helical" evidence="10">
    <location>
        <begin position="84"/>
        <end position="109"/>
    </location>
</feature>
<keyword evidence="2" id="KW-0813">Transport</keyword>
<evidence type="ECO:0000256" key="5">
    <source>
        <dbReference type="ARBA" id="ARBA00022692"/>
    </source>
</evidence>
<dbReference type="GO" id="GO:0015297">
    <property type="term" value="F:antiporter activity"/>
    <property type="evidence" value="ECO:0007669"/>
    <property type="project" value="UniProtKB-KW"/>
</dbReference>
<keyword evidence="6 10" id="KW-1133">Transmembrane helix</keyword>
<feature type="transmembrane region" description="Helical" evidence="10">
    <location>
        <begin position="158"/>
        <end position="182"/>
    </location>
</feature>
<evidence type="ECO:0000256" key="10">
    <source>
        <dbReference type="SAM" id="Phobius"/>
    </source>
</evidence>
<evidence type="ECO:0000256" key="9">
    <source>
        <dbReference type="ARBA" id="ARBA00031636"/>
    </source>
</evidence>
<dbReference type="PANTHER" id="PTHR43298:SF2">
    <property type="entry name" value="FMN_FAD EXPORTER YEEO-RELATED"/>
    <property type="match status" value="1"/>
</dbReference>
<feature type="transmembrane region" description="Helical" evidence="10">
    <location>
        <begin position="241"/>
        <end position="259"/>
    </location>
</feature>
<keyword evidence="7" id="KW-0406">Ion transport</keyword>
<dbReference type="STRING" id="1429083.GCA_001885685_01062"/>
<dbReference type="EMBL" id="FOAS01000006">
    <property type="protein sequence ID" value="SEK92182.1"/>
    <property type="molecule type" value="Genomic_DNA"/>
</dbReference>
<evidence type="ECO:0000313" key="12">
    <source>
        <dbReference type="Proteomes" id="UP000185766"/>
    </source>
</evidence>
<dbReference type="Pfam" id="PF01554">
    <property type="entry name" value="MatE"/>
    <property type="match status" value="2"/>
</dbReference>
<feature type="transmembrane region" description="Helical" evidence="10">
    <location>
        <begin position="12"/>
        <end position="30"/>
    </location>
</feature>
<dbReference type="GO" id="GO:0042910">
    <property type="term" value="F:xenobiotic transmembrane transporter activity"/>
    <property type="evidence" value="ECO:0007669"/>
    <property type="project" value="InterPro"/>
</dbReference>
<feature type="transmembrane region" description="Helical" evidence="10">
    <location>
        <begin position="129"/>
        <end position="146"/>
    </location>
</feature>
<dbReference type="PANTHER" id="PTHR43298">
    <property type="entry name" value="MULTIDRUG RESISTANCE PROTEIN NORM-RELATED"/>
    <property type="match status" value="1"/>
</dbReference>
<evidence type="ECO:0000256" key="7">
    <source>
        <dbReference type="ARBA" id="ARBA00023065"/>
    </source>
</evidence>
<keyword evidence="3" id="KW-0050">Antiport</keyword>
<evidence type="ECO:0000256" key="1">
    <source>
        <dbReference type="ARBA" id="ARBA00004429"/>
    </source>
</evidence>
<dbReference type="PIRSF" id="PIRSF006603">
    <property type="entry name" value="DinF"/>
    <property type="match status" value="1"/>
</dbReference>
<dbReference type="GO" id="GO:0006811">
    <property type="term" value="P:monoatomic ion transport"/>
    <property type="evidence" value="ECO:0007669"/>
    <property type="project" value="UniProtKB-KW"/>
</dbReference>
<comment type="subcellular location">
    <subcellularLocation>
        <location evidence="1">Cell inner membrane</location>
        <topology evidence="1">Multi-pass membrane protein</topology>
    </subcellularLocation>
</comment>
<accession>A0A1H7KZL7</accession>
<evidence type="ECO:0000256" key="6">
    <source>
        <dbReference type="ARBA" id="ARBA00022989"/>
    </source>
</evidence>
<dbReference type="Proteomes" id="UP000185766">
    <property type="component" value="Unassembled WGS sequence"/>
</dbReference>
<evidence type="ECO:0000313" key="11">
    <source>
        <dbReference type="EMBL" id="SEK92182.1"/>
    </source>
</evidence>
<feature type="transmembrane region" description="Helical" evidence="10">
    <location>
        <begin position="381"/>
        <end position="402"/>
    </location>
</feature>
<dbReference type="RefSeq" id="WP_074866933.1">
    <property type="nucleotide sequence ID" value="NZ_FOAS01000006.1"/>
</dbReference>
<evidence type="ECO:0000256" key="2">
    <source>
        <dbReference type="ARBA" id="ARBA00022448"/>
    </source>
</evidence>
<reference evidence="11 12" key="1">
    <citation type="submission" date="2016-10" db="EMBL/GenBank/DDBJ databases">
        <authorList>
            <person name="de Groot N.N."/>
        </authorList>
    </citation>
    <scope>NUCLEOTIDE SEQUENCE [LARGE SCALE GENOMIC DNA]</scope>
    <source>
        <strain evidence="11 12">JCM 19513</strain>
    </source>
</reference>
<organism evidence="11 12">
    <name type="scientific">Atopomonas hussainii</name>
    <dbReference type="NCBI Taxonomy" id="1429083"/>
    <lineage>
        <taxon>Bacteria</taxon>
        <taxon>Pseudomonadati</taxon>
        <taxon>Pseudomonadota</taxon>
        <taxon>Gammaproteobacteria</taxon>
        <taxon>Pseudomonadales</taxon>
        <taxon>Pseudomonadaceae</taxon>
        <taxon>Atopomonas</taxon>
    </lineage>
</organism>
<dbReference type="InterPro" id="IPR048279">
    <property type="entry name" value="MdtK-like"/>
</dbReference>
<keyword evidence="4" id="KW-1003">Cell membrane</keyword>
<feature type="transmembrane region" description="Helical" evidence="10">
    <location>
        <begin position="316"/>
        <end position="341"/>
    </location>
</feature>
<protein>
    <recommendedName>
        <fullName evidence="9">Multidrug-efflux transporter</fullName>
    </recommendedName>
</protein>
<proteinExistence type="predicted"/>
<feature type="transmembrane region" description="Helical" evidence="10">
    <location>
        <begin position="50"/>
        <end position="72"/>
    </location>
</feature>
<keyword evidence="12" id="KW-1185">Reference proteome</keyword>
<dbReference type="InterPro" id="IPR002528">
    <property type="entry name" value="MATE_fam"/>
</dbReference>
<dbReference type="InterPro" id="IPR050222">
    <property type="entry name" value="MATE_MdtK"/>
</dbReference>
<evidence type="ECO:0000256" key="3">
    <source>
        <dbReference type="ARBA" id="ARBA00022449"/>
    </source>
</evidence>
<dbReference type="CDD" id="cd13133">
    <property type="entry name" value="MATE_like_7"/>
    <property type="match status" value="1"/>
</dbReference>
<evidence type="ECO:0000256" key="8">
    <source>
        <dbReference type="ARBA" id="ARBA00023136"/>
    </source>
</evidence>